<comment type="caution">
    <text evidence="1">The sequence shown here is derived from an EMBL/GenBank/DDBJ whole genome shotgun (WGS) entry which is preliminary data.</text>
</comment>
<name>A0A7Y9E8I0_9ACTN</name>
<protein>
    <submittedName>
        <fullName evidence="1">Uncharacterized protein</fullName>
    </submittedName>
</protein>
<dbReference type="AlphaFoldDB" id="A0A7Y9E8I0"/>
<proteinExistence type="predicted"/>
<gene>
    <name evidence="1" type="ORF">BJZ21_003151</name>
</gene>
<dbReference type="RefSeq" id="WP_218851518.1">
    <property type="nucleotide sequence ID" value="NZ_JACCBG010000001.1"/>
</dbReference>
<accession>A0A7Y9E8I0</accession>
<organism evidence="1 2">
    <name type="scientific">Nocardioides panaciterrulae</name>
    <dbReference type="NCBI Taxonomy" id="661492"/>
    <lineage>
        <taxon>Bacteria</taxon>
        <taxon>Bacillati</taxon>
        <taxon>Actinomycetota</taxon>
        <taxon>Actinomycetes</taxon>
        <taxon>Propionibacteriales</taxon>
        <taxon>Nocardioidaceae</taxon>
        <taxon>Nocardioides</taxon>
    </lineage>
</organism>
<reference evidence="1 2" key="1">
    <citation type="submission" date="2020-07" db="EMBL/GenBank/DDBJ databases">
        <title>Sequencing the genomes of 1000 actinobacteria strains.</title>
        <authorList>
            <person name="Klenk H.-P."/>
        </authorList>
    </citation>
    <scope>NUCLEOTIDE SEQUENCE [LARGE SCALE GENOMIC DNA]</scope>
    <source>
        <strain evidence="1 2">DSM 21350</strain>
    </source>
</reference>
<evidence type="ECO:0000313" key="2">
    <source>
        <dbReference type="Proteomes" id="UP000535511"/>
    </source>
</evidence>
<evidence type="ECO:0000313" key="1">
    <source>
        <dbReference type="EMBL" id="NYD43068.1"/>
    </source>
</evidence>
<dbReference type="Proteomes" id="UP000535511">
    <property type="component" value="Unassembled WGS sequence"/>
</dbReference>
<sequence>MTTTQTPGTSTAPPRAGDVVRVRSREEILATLDANGRLDGQPFMPEMLAFAGRDLPISAIAHKTCDTISRPSTGLRQLEHTVHLAGARCDGSAHGGCQAGCLLFWREEWLEDSDGRPLRAQPRAASSPVATEETLHADTVAGADEDGATVYRCAATEVLRVTRPLPPLEPAQYVADVRSGNFAAAYVLRGLLVLAFNQFQKLSRKLLPRQARIADGRPFPFFRGTGPGTAPEPLRLQPGELVEVKSKDEIMAALGPNSKNRGLIFDGEMLPFCGRRARVLRSVDHIIDEQTGRMIHLRDCVILDEVTCMGRYHRFCPRAIYPYWREAWLRRVNEGVNGQ</sequence>
<keyword evidence="2" id="KW-1185">Reference proteome</keyword>
<dbReference type="EMBL" id="JACCBG010000001">
    <property type="protein sequence ID" value="NYD43068.1"/>
    <property type="molecule type" value="Genomic_DNA"/>
</dbReference>